<protein>
    <submittedName>
        <fullName evidence="2">Uncharacterized protein</fullName>
    </submittedName>
</protein>
<evidence type="ECO:0000313" key="3">
    <source>
        <dbReference type="Proteomes" id="UP000001549"/>
    </source>
</evidence>
<dbReference type="RefSeq" id="WP_013872017.1">
    <property type="nucleotide sequence ID" value="NC_015656.1"/>
</dbReference>
<accession>F8B5G9</accession>
<keyword evidence="3" id="KW-1185">Reference proteome</keyword>
<dbReference type="STRING" id="656024.FsymDg_0483"/>
<organism evidence="2 3">
    <name type="scientific">Candidatus Protofrankia datiscae</name>
    <dbReference type="NCBI Taxonomy" id="2716812"/>
    <lineage>
        <taxon>Bacteria</taxon>
        <taxon>Bacillati</taxon>
        <taxon>Actinomycetota</taxon>
        <taxon>Actinomycetes</taxon>
        <taxon>Frankiales</taxon>
        <taxon>Frankiaceae</taxon>
        <taxon>Protofrankia</taxon>
    </lineage>
</organism>
<evidence type="ECO:0000256" key="1">
    <source>
        <dbReference type="SAM" id="MobiDB-lite"/>
    </source>
</evidence>
<name>F8B5G9_9ACTN</name>
<reference evidence="2 3" key="1">
    <citation type="submission" date="2011-05" db="EMBL/GenBank/DDBJ databases">
        <title>Complete sequence of chromosome of Frankia symbiont of Datisca glomerata.</title>
        <authorList>
            <consortium name="US DOE Joint Genome Institute"/>
            <person name="Lucas S."/>
            <person name="Han J."/>
            <person name="Lapidus A."/>
            <person name="Cheng J.-F."/>
            <person name="Goodwin L."/>
            <person name="Pitluck S."/>
            <person name="Peters L."/>
            <person name="Mikhailova N."/>
            <person name="Chertkov O."/>
            <person name="Teshima H."/>
            <person name="Han C."/>
            <person name="Tapia R."/>
            <person name="Land M."/>
            <person name="Hauser L."/>
            <person name="Kyrpides N."/>
            <person name="Ivanova N."/>
            <person name="Pagani I."/>
            <person name="Berry A."/>
            <person name="Pawlowski K."/>
            <person name="Persson T."/>
            <person name="Vanden Heuvel B."/>
            <person name="Benson D."/>
            <person name="Woyke T."/>
        </authorList>
    </citation>
    <scope>NUCLEOTIDE SEQUENCE [LARGE SCALE GENOMIC DNA]</scope>
    <source>
        <strain evidence="3">4085684</strain>
    </source>
</reference>
<dbReference type="AlphaFoldDB" id="F8B5G9"/>
<feature type="region of interest" description="Disordered" evidence="1">
    <location>
        <begin position="81"/>
        <end position="103"/>
    </location>
</feature>
<dbReference type="EMBL" id="CP002801">
    <property type="protein sequence ID" value="AEH08027.1"/>
    <property type="molecule type" value="Genomic_DNA"/>
</dbReference>
<dbReference type="KEGG" id="fsy:FsymDg_0483"/>
<dbReference type="Proteomes" id="UP000001549">
    <property type="component" value="Chromosome"/>
</dbReference>
<dbReference type="HOGENOM" id="CLU_2259655_0_0_11"/>
<sequence length="103" mass="11104">MERPYLPRLVYGLIQELLTELPDLRDYVELALRGGFPRRRCAFPPGPARTVFQGSVIGKHSKPKNDCAACNGSGTVVVTGDGEGTGSGQEKKRRSICNGTGKV</sequence>
<gene>
    <name evidence="2" type="ordered locus">FsymDg_0483</name>
</gene>
<proteinExistence type="predicted"/>
<evidence type="ECO:0000313" key="2">
    <source>
        <dbReference type="EMBL" id="AEH08027.1"/>
    </source>
</evidence>